<dbReference type="Pfam" id="PF01289">
    <property type="entry name" value="Thiol_cytolysin"/>
    <property type="match status" value="1"/>
</dbReference>
<dbReference type="InterPro" id="IPR001869">
    <property type="entry name" value="Thiol_cytolysin"/>
</dbReference>
<gene>
    <name evidence="2" type="ORF">OL497_15420</name>
</gene>
<dbReference type="Gene3D" id="3.40.30.40">
    <property type="entry name" value="Perfringolysin"/>
    <property type="match status" value="1"/>
</dbReference>
<dbReference type="EMBL" id="JAPDNS010000001">
    <property type="protein sequence ID" value="MCW3485299.1"/>
    <property type="molecule type" value="Genomic_DNA"/>
</dbReference>
<protein>
    <submittedName>
        <fullName evidence="2">Thiol-activated cytolysin family protein</fullName>
    </submittedName>
</protein>
<dbReference type="Proteomes" id="UP001207742">
    <property type="component" value="Unassembled WGS sequence"/>
</dbReference>
<accession>A0ABT3IMU3</accession>
<reference evidence="2 3" key="1">
    <citation type="submission" date="2022-10" db="EMBL/GenBank/DDBJ databases">
        <title>Chitinophaga nivalis PC15 sp. nov., isolated from Pyeongchang county, South Korea.</title>
        <authorList>
            <person name="Trinh H.N."/>
        </authorList>
    </citation>
    <scope>NUCLEOTIDE SEQUENCE [LARGE SCALE GENOMIC DNA]</scope>
    <source>
        <strain evidence="2 3">PC14</strain>
    </source>
</reference>
<dbReference type="InterPro" id="IPR036363">
    <property type="entry name" value="Thiol_cytolysin_ab_sf"/>
</dbReference>
<dbReference type="Pfam" id="PF18885">
    <property type="entry name" value="DUF5648"/>
    <property type="match status" value="1"/>
</dbReference>
<evidence type="ECO:0000259" key="1">
    <source>
        <dbReference type="Pfam" id="PF18885"/>
    </source>
</evidence>
<dbReference type="InterPro" id="IPR036359">
    <property type="entry name" value="Thiol_cytolysin_sf"/>
</dbReference>
<comment type="caution">
    <text evidence="2">The sequence shown here is derived from an EMBL/GenBank/DDBJ whole genome shotgun (WGS) entry which is preliminary data.</text>
</comment>
<feature type="domain" description="DUF5648" evidence="1">
    <location>
        <begin position="400"/>
        <end position="501"/>
    </location>
</feature>
<organism evidence="2 3">
    <name type="scientific">Chitinophaga nivalis</name>
    <dbReference type="NCBI Taxonomy" id="2991709"/>
    <lineage>
        <taxon>Bacteria</taxon>
        <taxon>Pseudomonadati</taxon>
        <taxon>Bacteroidota</taxon>
        <taxon>Chitinophagia</taxon>
        <taxon>Chitinophagales</taxon>
        <taxon>Chitinophagaceae</taxon>
        <taxon>Chitinophaga</taxon>
    </lineage>
</organism>
<proteinExistence type="predicted"/>
<dbReference type="InterPro" id="IPR043708">
    <property type="entry name" value="DUF5648"/>
</dbReference>
<dbReference type="RefSeq" id="WP_264731531.1">
    <property type="nucleotide sequence ID" value="NZ_JAPDNR010000001.1"/>
</dbReference>
<dbReference type="SUPFAM" id="SSF56978">
    <property type="entry name" value="Perfringolysin"/>
    <property type="match status" value="1"/>
</dbReference>
<sequence length="504" mass="55842">MKKIPLLAIGLMLILNACKKQDEKALPAEAPNISNHLNQFKDLRVPQTAISRSESNQSTTLSGSANDNNGCVPIAHTQSAEFDKLSVLDPSTDIMYIGSLLDGNSIQSGTYDPLIYPAGYVRKPITYSVSIQGSSGPIAKTITPTLADFRTSMQEIMRSTITGQQPANFTFSLINTRSKREMEMKISANLKFSTFFNATMNYDESSYSGRNFFVLKIFQKFFSADINIPGDGNLFNKPIDFTGTIAPVYISTIDYGRSAYLLLETTYDSSRVYKSLEASFSAWIAGGGTTISNEYKVVMDELKISGVLIGGSSTSAATTIQGIQAFRDYVINSANMGPESRGEVIAYKLRNAKNHGVYKTIINGDYTTMDCSSQLVNIQSYSTSGGGNSYLAAGFIPTGNYWHYDGPLFRAYNKPLPGAVPINSFNSAPGEDHYFTPNWIDAPGWWQYEGVAFYAYKTQVPGSIPIHIHYCDWNMHHYFGPQRTLDDPNYWKFYEGISFYAFPL</sequence>
<evidence type="ECO:0000313" key="3">
    <source>
        <dbReference type="Proteomes" id="UP001207742"/>
    </source>
</evidence>
<dbReference type="Gene3D" id="3.90.840.10">
    <property type="entry name" value="Thiol-activated cytolysin superfamily/Thiol-activated cytolysin, alpha-beta domain"/>
    <property type="match status" value="1"/>
</dbReference>
<name>A0ABT3IMU3_9BACT</name>
<evidence type="ECO:0000313" key="2">
    <source>
        <dbReference type="EMBL" id="MCW3485299.1"/>
    </source>
</evidence>
<keyword evidence="3" id="KW-1185">Reference proteome</keyword>